<feature type="compositionally biased region" description="Low complexity" evidence="1">
    <location>
        <begin position="356"/>
        <end position="371"/>
    </location>
</feature>
<feature type="compositionally biased region" description="Basic and acidic residues" evidence="1">
    <location>
        <begin position="146"/>
        <end position="156"/>
    </location>
</feature>
<evidence type="ECO:0000256" key="1">
    <source>
        <dbReference type="SAM" id="MobiDB-lite"/>
    </source>
</evidence>
<protein>
    <submittedName>
        <fullName evidence="2">Uncharacterized protein</fullName>
    </submittedName>
</protein>
<feature type="region of interest" description="Disordered" evidence="1">
    <location>
        <begin position="290"/>
        <end position="371"/>
    </location>
</feature>
<name>A0A8E2EHW5_9PEZI</name>
<dbReference type="Proteomes" id="UP000250266">
    <property type="component" value="Unassembled WGS sequence"/>
</dbReference>
<sequence length="371" mass="42481">MRACCLVKRLWHTAFSKDPIDKPTFHRQSQTLNSTTRTTKLLLIGPLLFPTELHIPHVLPFFGLLLSAITALRWISIQNPSAKPYSMPPRRCMPGRDRPGPDHRPLRMGGWPGISLMGRGAFSHHHIPHMGRRRPYGVDPNDSGEENARQIRRGHEYGQMLKYQRRYPQRDPGFGSSYSSYPRRGMFGGMGMRHQQPLIPKLPAFVQRGLYPGGLGGLGRLGGLGYRHYNPLAVAVRRPHISRGLQSPFLSRTLHGLHPRRRGLGSGVYGVGLRNPLRLGRFLGRQPSYYDPYDDFDDDEDDDEDWYDDDDEDDEHCSWGRTYPWSDMTEDEYDDDDEEDDFSLGRHRGYGGYGPYGSPYDSQYSPFASRF</sequence>
<reference evidence="2 3" key="1">
    <citation type="journal article" date="2016" name="Nat. Commun.">
        <title>Ectomycorrhizal ecology is imprinted in the genome of the dominant symbiotic fungus Cenococcum geophilum.</title>
        <authorList>
            <consortium name="DOE Joint Genome Institute"/>
            <person name="Peter M."/>
            <person name="Kohler A."/>
            <person name="Ohm R.A."/>
            <person name="Kuo A."/>
            <person name="Krutzmann J."/>
            <person name="Morin E."/>
            <person name="Arend M."/>
            <person name="Barry K.W."/>
            <person name="Binder M."/>
            <person name="Choi C."/>
            <person name="Clum A."/>
            <person name="Copeland A."/>
            <person name="Grisel N."/>
            <person name="Haridas S."/>
            <person name="Kipfer T."/>
            <person name="LaButti K."/>
            <person name="Lindquist E."/>
            <person name="Lipzen A."/>
            <person name="Maire R."/>
            <person name="Meier B."/>
            <person name="Mihaltcheva S."/>
            <person name="Molinier V."/>
            <person name="Murat C."/>
            <person name="Poggeler S."/>
            <person name="Quandt C.A."/>
            <person name="Sperisen C."/>
            <person name="Tritt A."/>
            <person name="Tisserant E."/>
            <person name="Crous P.W."/>
            <person name="Henrissat B."/>
            <person name="Nehls U."/>
            <person name="Egli S."/>
            <person name="Spatafora J.W."/>
            <person name="Grigoriev I.V."/>
            <person name="Martin F.M."/>
        </authorList>
    </citation>
    <scope>NUCLEOTIDE SEQUENCE [LARGE SCALE GENOMIC DNA]</scope>
    <source>
        <strain evidence="2 3">CBS 459.81</strain>
    </source>
</reference>
<proteinExistence type="predicted"/>
<dbReference type="AlphaFoldDB" id="A0A8E2EHW5"/>
<feature type="compositionally biased region" description="Acidic residues" evidence="1">
    <location>
        <begin position="292"/>
        <end position="315"/>
    </location>
</feature>
<evidence type="ECO:0000313" key="3">
    <source>
        <dbReference type="Proteomes" id="UP000250266"/>
    </source>
</evidence>
<gene>
    <name evidence="2" type="ORF">K432DRAFT_131273</name>
</gene>
<feature type="compositionally biased region" description="Acidic residues" evidence="1">
    <location>
        <begin position="328"/>
        <end position="342"/>
    </location>
</feature>
<feature type="region of interest" description="Disordered" evidence="1">
    <location>
        <begin position="131"/>
        <end position="157"/>
    </location>
</feature>
<evidence type="ECO:0000313" key="2">
    <source>
        <dbReference type="EMBL" id="OCK84295.1"/>
    </source>
</evidence>
<dbReference type="EMBL" id="KV744840">
    <property type="protein sequence ID" value="OCK84295.1"/>
    <property type="molecule type" value="Genomic_DNA"/>
</dbReference>
<keyword evidence="3" id="KW-1185">Reference proteome</keyword>
<organism evidence="2 3">
    <name type="scientific">Lepidopterella palustris CBS 459.81</name>
    <dbReference type="NCBI Taxonomy" id="1314670"/>
    <lineage>
        <taxon>Eukaryota</taxon>
        <taxon>Fungi</taxon>
        <taxon>Dikarya</taxon>
        <taxon>Ascomycota</taxon>
        <taxon>Pezizomycotina</taxon>
        <taxon>Dothideomycetes</taxon>
        <taxon>Pleosporomycetidae</taxon>
        <taxon>Mytilinidiales</taxon>
        <taxon>Argynnaceae</taxon>
        <taxon>Lepidopterella</taxon>
    </lineage>
</organism>
<accession>A0A8E2EHW5</accession>